<dbReference type="PANTHER" id="PTHR30292:SF0">
    <property type="entry name" value="5-OXOPROLINASE SUBUNIT A"/>
    <property type="match status" value="1"/>
</dbReference>
<name>A0A094JHL9_9GAMM</name>
<evidence type="ECO:0008006" key="3">
    <source>
        <dbReference type="Google" id="ProtNLM"/>
    </source>
</evidence>
<dbReference type="AlphaFoldDB" id="A0A094JHL9"/>
<dbReference type="InterPro" id="IPR005501">
    <property type="entry name" value="LamB/YcsF/PxpA-like"/>
</dbReference>
<dbReference type="Proteomes" id="UP000054363">
    <property type="component" value="Unassembled WGS sequence"/>
</dbReference>
<evidence type="ECO:0000313" key="2">
    <source>
        <dbReference type="Proteomes" id="UP000054363"/>
    </source>
</evidence>
<dbReference type="Gene3D" id="3.20.20.370">
    <property type="entry name" value="Glycoside hydrolase/deacetylase"/>
    <property type="match status" value="1"/>
</dbReference>
<dbReference type="InterPro" id="IPR011330">
    <property type="entry name" value="Glyco_hydro/deAcase_b/a-brl"/>
</dbReference>
<dbReference type="EMBL" id="JPER01000001">
    <property type="protein sequence ID" value="KFZ32046.1"/>
    <property type="molecule type" value="Genomic_DNA"/>
</dbReference>
<dbReference type="SUPFAM" id="SSF88713">
    <property type="entry name" value="Glycoside hydrolase/deacetylase"/>
    <property type="match status" value="1"/>
</dbReference>
<comment type="caution">
    <text evidence="1">The sequence shown here is derived from an EMBL/GenBank/DDBJ whole genome shotgun (WGS) entry which is preliminary data.</text>
</comment>
<gene>
    <name evidence="1" type="ORF">IDSA_05075</name>
</gene>
<sequence length="246" mass="27161">MLLNCDMGERCEAWPVGDDAAVMPHIDMASIACGFHAGEPATMQHTIRLAKDQKVRIGAHPGYPDIANFGRRSMQFSAGDLRAILLYQIGALDALCRANDVTLSYVKPHGALYNDKQQQRELFETVVATIADMNRERPQPLQLVTLAKLDNRWQEDIAADFQVQLLHEVFADRRYDADGSLRSRQYADAVLTKREDILRQAINFARGAAITASDGSQLKLTADTLCVHGDNPESVATIAAIRAALK</sequence>
<dbReference type="OrthoDB" id="9773478at2"/>
<keyword evidence="2" id="KW-1185">Reference proteome</keyword>
<dbReference type="PANTHER" id="PTHR30292">
    <property type="entry name" value="UNCHARACTERIZED PROTEIN YBGL-RELATED"/>
    <property type="match status" value="1"/>
</dbReference>
<accession>A0A094JHL9</accession>
<dbReference type="Pfam" id="PF03746">
    <property type="entry name" value="LamB_YcsF"/>
    <property type="match status" value="1"/>
</dbReference>
<dbReference type="eggNOG" id="COG1540">
    <property type="taxonomic scope" value="Bacteria"/>
</dbReference>
<protein>
    <recommendedName>
        <fullName evidence="3">LamB/YcsF family protein</fullName>
    </recommendedName>
</protein>
<dbReference type="STRING" id="435908.IDSA_05075"/>
<dbReference type="GO" id="GO:0005975">
    <property type="term" value="P:carbohydrate metabolic process"/>
    <property type="evidence" value="ECO:0007669"/>
    <property type="project" value="InterPro"/>
</dbReference>
<evidence type="ECO:0000313" key="1">
    <source>
        <dbReference type="EMBL" id="KFZ32046.1"/>
    </source>
</evidence>
<dbReference type="NCBIfam" id="NF003814">
    <property type="entry name" value="PRK05406.1-3"/>
    <property type="match status" value="1"/>
</dbReference>
<proteinExistence type="predicted"/>
<dbReference type="CDD" id="cd10787">
    <property type="entry name" value="LamB_YcsF_like"/>
    <property type="match status" value="1"/>
</dbReference>
<dbReference type="NCBIfam" id="NF003816">
    <property type="entry name" value="PRK05406.1-5"/>
    <property type="match status" value="1"/>
</dbReference>
<dbReference type="RefSeq" id="WP_034774718.1">
    <property type="nucleotide sequence ID" value="NZ_JPER01000001.1"/>
</dbReference>
<reference evidence="1 2" key="1">
    <citation type="submission" date="2014-06" db="EMBL/GenBank/DDBJ databases">
        <title>The draft genome sequence of Idiomarina salinarum ISL-52.</title>
        <authorList>
            <person name="Du J."/>
            <person name="Shao Z."/>
        </authorList>
    </citation>
    <scope>NUCLEOTIDE SEQUENCE [LARGE SCALE GENOMIC DNA]</scope>
    <source>
        <strain evidence="1 2">ISL-52</strain>
    </source>
</reference>
<organism evidence="1 2">
    <name type="scientific">Pseudidiomarina salinarum</name>
    <dbReference type="NCBI Taxonomy" id="435908"/>
    <lineage>
        <taxon>Bacteria</taxon>
        <taxon>Pseudomonadati</taxon>
        <taxon>Pseudomonadota</taxon>
        <taxon>Gammaproteobacteria</taxon>
        <taxon>Alteromonadales</taxon>
        <taxon>Idiomarinaceae</taxon>
        <taxon>Pseudidiomarina</taxon>
    </lineage>
</organism>